<evidence type="ECO:0000313" key="2">
    <source>
        <dbReference type="Proteomes" id="UP000307720"/>
    </source>
</evidence>
<evidence type="ECO:0000313" key="1">
    <source>
        <dbReference type="EMBL" id="TGX97468.1"/>
    </source>
</evidence>
<protein>
    <submittedName>
        <fullName evidence="1">YARHG domain-containing protein</fullName>
    </submittedName>
</protein>
<organism evidence="1 2">
    <name type="scientific">Hominisplanchenecus murintestinalis</name>
    <dbReference type="NCBI Taxonomy" id="2941517"/>
    <lineage>
        <taxon>Bacteria</taxon>
        <taxon>Bacillati</taxon>
        <taxon>Bacillota</taxon>
        <taxon>Clostridia</taxon>
        <taxon>Lachnospirales</taxon>
        <taxon>Lachnospiraceae</taxon>
        <taxon>Hominisplanchenecus</taxon>
    </lineage>
</organism>
<comment type="caution">
    <text evidence="1">The sequence shown here is derived from an EMBL/GenBank/DDBJ whole genome shotgun (WGS) entry which is preliminary data.</text>
</comment>
<sequence length="377" mass="42190">MGQICSKCGALMPDDAVFCGNCGTVCQRDSFRGNVCRRCGKPLEGEEKFCGSCGEPVFSGGNLRQEGSPWQGNSQPNQTGSPWQGNEQNSWQQPTYQDKGENTKVVALIVGCAAVIIIAALILFLFKDSLFGSGTDTEQPVTRAAKLESESIVESEETETLEESEVIEADIDAVRNKTSIISGKLYYTKNMDTPLVILNEPLSVYADSTSGERVFMEAVSDIYLGEHRVITSDELLLYDNVEVDISGTIWIDDNKVFIDVKKLYGEPRETESETEEKPESDDYILPESNSRYLTDADVAGLSLKEINYAKNEIYARHGRKFDSKELRDYFNGKEWYTGKIDPKKFSDKVFNKYEKKNASFLSQKEEAIQKGGYKLEQ</sequence>
<reference evidence="1" key="1">
    <citation type="submission" date="2019-04" db="EMBL/GenBank/DDBJ databases">
        <title>Microbes associate with the intestines of laboratory mice.</title>
        <authorList>
            <person name="Navarre W."/>
            <person name="Wong E."/>
            <person name="Huang K."/>
            <person name="Tropini C."/>
            <person name="Ng K."/>
            <person name="Yu B."/>
        </authorList>
    </citation>
    <scope>NUCLEOTIDE SEQUENCE</scope>
    <source>
        <strain evidence="1">NM72_1-8</strain>
    </source>
</reference>
<name>A0AC61QXS1_9FIRM</name>
<accession>A0AC61QXS1</accession>
<proteinExistence type="predicted"/>
<gene>
    <name evidence="1" type="ORF">E5357_12505</name>
</gene>
<dbReference type="Proteomes" id="UP000307720">
    <property type="component" value="Unassembled WGS sequence"/>
</dbReference>
<keyword evidence="2" id="KW-1185">Reference proteome</keyword>
<dbReference type="EMBL" id="SRZB01000031">
    <property type="protein sequence ID" value="TGX97468.1"/>
    <property type="molecule type" value="Genomic_DNA"/>
</dbReference>